<keyword evidence="3" id="KW-1185">Reference proteome</keyword>
<evidence type="ECO:0000313" key="2">
    <source>
        <dbReference type="EMBL" id="KAH0919770.1"/>
    </source>
</evidence>
<evidence type="ECO:0000313" key="3">
    <source>
        <dbReference type="Proteomes" id="UP000824890"/>
    </source>
</evidence>
<sequence>MVATTGSVICLYKKGDVLLDKGRVIMKLEGRGFGGRPLVTARPPTPDGRTREERRTDREMWRQGFRGDKDELSDWSSEDEDDDEEDGGDEEGGEKEEKDGGEKDGGEQDGGEKDGGEQDDDKAPKK</sequence>
<feature type="compositionally biased region" description="Acidic residues" evidence="1">
    <location>
        <begin position="73"/>
        <end position="94"/>
    </location>
</feature>
<organism evidence="2 3">
    <name type="scientific">Brassica napus</name>
    <name type="common">Rape</name>
    <dbReference type="NCBI Taxonomy" id="3708"/>
    <lineage>
        <taxon>Eukaryota</taxon>
        <taxon>Viridiplantae</taxon>
        <taxon>Streptophyta</taxon>
        <taxon>Embryophyta</taxon>
        <taxon>Tracheophyta</taxon>
        <taxon>Spermatophyta</taxon>
        <taxon>Magnoliopsida</taxon>
        <taxon>eudicotyledons</taxon>
        <taxon>Gunneridae</taxon>
        <taxon>Pentapetalae</taxon>
        <taxon>rosids</taxon>
        <taxon>malvids</taxon>
        <taxon>Brassicales</taxon>
        <taxon>Brassicaceae</taxon>
        <taxon>Brassiceae</taxon>
        <taxon>Brassica</taxon>
    </lineage>
</organism>
<dbReference type="Proteomes" id="UP000824890">
    <property type="component" value="Unassembled WGS sequence"/>
</dbReference>
<gene>
    <name evidence="2" type="ORF">HID58_027430</name>
</gene>
<comment type="caution">
    <text evidence="2">The sequence shown here is derived from an EMBL/GenBank/DDBJ whole genome shotgun (WGS) entry which is preliminary data.</text>
</comment>
<proteinExistence type="predicted"/>
<name>A0ABQ8CRS4_BRANA</name>
<dbReference type="EMBL" id="JAGKQM010000007">
    <property type="protein sequence ID" value="KAH0919770.1"/>
    <property type="molecule type" value="Genomic_DNA"/>
</dbReference>
<protein>
    <submittedName>
        <fullName evidence="2">Uncharacterized protein</fullName>
    </submittedName>
</protein>
<reference evidence="2 3" key="1">
    <citation type="submission" date="2021-05" db="EMBL/GenBank/DDBJ databases">
        <title>Genome Assembly of Synthetic Allotetraploid Brassica napus Reveals Homoeologous Exchanges between Subgenomes.</title>
        <authorList>
            <person name="Davis J.T."/>
        </authorList>
    </citation>
    <scope>NUCLEOTIDE SEQUENCE [LARGE SCALE GENOMIC DNA]</scope>
    <source>
        <strain evidence="3">cv. Da-Ae</strain>
        <tissue evidence="2">Seedling</tissue>
    </source>
</reference>
<feature type="region of interest" description="Disordered" evidence="1">
    <location>
        <begin position="29"/>
        <end position="126"/>
    </location>
</feature>
<feature type="compositionally biased region" description="Basic and acidic residues" evidence="1">
    <location>
        <begin position="95"/>
        <end position="126"/>
    </location>
</feature>
<evidence type="ECO:0000256" key="1">
    <source>
        <dbReference type="SAM" id="MobiDB-lite"/>
    </source>
</evidence>
<accession>A0ABQ8CRS4</accession>
<feature type="compositionally biased region" description="Basic and acidic residues" evidence="1">
    <location>
        <begin position="48"/>
        <end position="72"/>
    </location>
</feature>